<name>A0A5P6VUJ7_PSEXY</name>
<dbReference type="RefSeq" id="WP_167511444.1">
    <property type="nucleotide sequence ID" value="NZ_CP043029.1"/>
</dbReference>
<reference evidence="2" key="1">
    <citation type="submission" date="2019-08" db="EMBL/GenBank/DDBJ databases">
        <title>Complete Genome Sequence of the Polysaccharide-Degrading Rumen Bacterium Pseudobutyrivibrio xylanivorans MA3014.</title>
        <authorList>
            <person name="Palevich N."/>
            <person name="Maclean P.H."/>
            <person name="Kelly W.J."/>
            <person name="Leahy S.C."/>
            <person name="Rakonjac J."/>
            <person name="Attwood G.T."/>
        </authorList>
    </citation>
    <scope>NUCLEOTIDE SEQUENCE [LARGE SCALE GENOMIC DNA]</scope>
    <source>
        <strain evidence="2">MA3014</strain>
        <plasmid evidence="2">pnp95</plasmid>
    </source>
</reference>
<geneLocation type="plasmid" evidence="2">
    <name>pnp95</name>
</geneLocation>
<dbReference type="KEGG" id="pxv:FXF36_15525"/>
<dbReference type="EMBL" id="CP043029">
    <property type="protein sequence ID" value="QFJ56326.1"/>
    <property type="molecule type" value="Genomic_DNA"/>
</dbReference>
<protein>
    <submittedName>
        <fullName evidence="1">Uncharacterized protein</fullName>
    </submittedName>
</protein>
<sequence>MPLSVDSIYINYDRTSSVLIGMDIIEKMVTYIDISKQTGKLTLLSCPKERLTPEFWEAVYNHFGLVQECA</sequence>
<organism evidence="1 2">
    <name type="scientific">Pseudobutyrivibrio xylanivorans</name>
    <dbReference type="NCBI Taxonomy" id="185007"/>
    <lineage>
        <taxon>Bacteria</taxon>
        <taxon>Bacillati</taxon>
        <taxon>Bacillota</taxon>
        <taxon>Clostridia</taxon>
        <taxon>Lachnospirales</taxon>
        <taxon>Lachnospiraceae</taxon>
        <taxon>Pseudobutyrivibrio</taxon>
    </lineage>
</organism>
<accession>A0A5P6VUJ7</accession>
<gene>
    <name evidence="1" type="ORF">FXF36_15525</name>
</gene>
<evidence type="ECO:0000313" key="1">
    <source>
        <dbReference type="EMBL" id="QFJ56326.1"/>
    </source>
</evidence>
<evidence type="ECO:0000313" key="2">
    <source>
        <dbReference type="Proteomes" id="UP000327030"/>
    </source>
</evidence>
<dbReference type="Proteomes" id="UP000327030">
    <property type="component" value="Plasmid pNP95"/>
</dbReference>
<dbReference type="AlphaFoldDB" id="A0A5P6VUJ7"/>
<keyword evidence="1" id="KW-0614">Plasmid</keyword>
<proteinExistence type="predicted"/>